<organism evidence="6 7">
    <name type="scientific">Puccinia coronata f. sp. avenae</name>
    <dbReference type="NCBI Taxonomy" id="200324"/>
    <lineage>
        <taxon>Eukaryota</taxon>
        <taxon>Fungi</taxon>
        <taxon>Dikarya</taxon>
        <taxon>Basidiomycota</taxon>
        <taxon>Pucciniomycotina</taxon>
        <taxon>Pucciniomycetes</taxon>
        <taxon>Pucciniales</taxon>
        <taxon>Pucciniaceae</taxon>
        <taxon>Puccinia</taxon>
    </lineage>
</organism>
<dbReference type="InterPro" id="IPR040122">
    <property type="entry name" value="Importin_beta"/>
</dbReference>
<keyword evidence="5" id="KW-0653">Protein transport</keyword>
<gene>
    <name evidence="6" type="ORF">PCASD_19622</name>
</gene>
<dbReference type="EMBL" id="PGCI01000348">
    <property type="protein sequence ID" value="PLW28915.1"/>
    <property type="molecule type" value="Genomic_DNA"/>
</dbReference>
<sequence length="452" mass="49623">MTHLKIVGVYINKAAITKDPVAFNNHLLDAPKAGKILWKIFETTGDFGLDANAKIWKADPRIWKADPRIWQALFKVAVEKLVAADAVLELFEYTKASFIPYLETSIKSLTPLLTHFYPTTRKATATTLLSFISTAHEISDSPKFEPGFANIKMLDDVCKLVDLIIPKIMSLWRGEEKCDVVSDLCSSLSSIISTVGAGVVALTYLDEARISHWQSLLIGSAADLVGTFATVLGANFAQVFQQFLPAVSKYYNPCYSSTDQKNTIGLLAEVINGLGSAVSPFTEDVLTLGVKATKDDDVEVRSNAAFFLGLLAYWTTVDISSQYLSILKCLQPLFIVPNDASREKSKRAKDNAAGAVARMILKNKAALPLDQSSKCFEALFDLIQMSHPLVRTHFDHILAVFAHVLQNSVPAVPKEKVMIPAETREQLVAVLRQLNSQVPNQLAACGLTAYIQ</sequence>
<evidence type="ECO:0000256" key="3">
    <source>
        <dbReference type="ARBA" id="ARBA00022490"/>
    </source>
</evidence>
<protein>
    <submittedName>
        <fullName evidence="6">Uncharacterized protein</fullName>
    </submittedName>
</protein>
<reference evidence="6 7" key="1">
    <citation type="submission" date="2017-11" db="EMBL/GenBank/DDBJ databases">
        <title>De novo assembly and phasing of dikaryotic genomes from two isolates of Puccinia coronata f. sp. avenae, the causal agent of oat crown rust.</title>
        <authorList>
            <person name="Miller M.E."/>
            <person name="Zhang Y."/>
            <person name="Omidvar V."/>
            <person name="Sperschneider J."/>
            <person name="Schwessinger B."/>
            <person name="Raley C."/>
            <person name="Palmer J.M."/>
            <person name="Garnica D."/>
            <person name="Upadhyaya N."/>
            <person name="Rathjen J."/>
            <person name="Taylor J.M."/>
            <person name="Park R.F."/>
            <person name="Dodds P.N."/>
            <person name="Hirsch C.D."/>
            <person name="Kianian S.F."/>
            <person name="Figueroa M."/>
        </authorList>
    </citation>
    <scope>NUCLEOTIDE SEQUENCE [LARGE SCALE GENOMIC DNA]</scope>
    <source>
        <strain evidence="6">12SD80</strain>
    </source>
</reference>
<dbReference type="InterPro" id="IPR016024">
    <property type="entry name" value="ARM-type_fold"/>
</dbReference>
<proteinExistence type="predicted"/>
<dbReference type="AlphaFoldDB" id="A0A2N5TTS8"/>
<accession>A0A2N5TTS8</accession>
<evidence type="ECO:0000256" key="5">
    <source>
        <dbReference type="ARBA" id="ARBA00022927"/>
    </source>
</evidence>
<evidence type="ECO:0000256" key="2">
    <source>
        <dbReference type="ARBA" id="ARBA00022448"/>
    </source>
</evidence>
<evidence type="ECO:0000256" key="4">
    <source>
        <dbReference type="ARBA" id="ARBA00022737"/>
    </source>
</evidence>
<evidence type="ECO:0000256" key="1">
    <source>
        <dbReference type="ARBA" id="ARBA00004496"/>
    </source>
</evidence>
<dbReference type="Proteomes" id="UP000235392">
    <property type="component" value="Unassembled WGS sequence"/>
</dbReference>
<evidence type="ECO:0000313" key="6">
    <source>
        <dbReference type="EMBL" id="PLW28915.1"/>
    </source>
</evidence>
<dbReference type="GO" id="GO:0006606">
    <property type="term" value="P:protein import into nucleus"/>
    <property type="evidence" value="ECO:0007669"/>
    <property type="project" value="InterPro"/>
</dbReference>
<dbReference type="GO" id="GO:0005737">
    <property type="term" value="C:cytoplasm"/>
    <property type="evidence" value="ECO:0007669"/>
    <property type="project" value="UniProtKB-SubCell"/>
</dbReference>
<dbReference type="Gene3D" id="1.25.10.10">
    <property type="entry name" value="Leucine-rich Repeat Variant"/>
    <property type="match status" value="1"/>
</dbReference>
<comment type="caution">
    <text evidence="6">The sequence shown here is derived from an EMBL/GenBank/DDBJ whole genome shotgun (WGS) entry which is preliminary data.</text>
</comment>
<dbReference type="SUPFAM" id="SSF48371">
    <property type="entry name" value="ARM repeat"/>
    <property type="match status" value="1"/>
</dbReference>
<keyword evidence="2" id="KW-0813">Transport</keyword>
<dbReference type="PANTHER" id="PTHR10527">
    <property type="entry name" value="IMPORTIN BETA"/>
    <property type="match status" value="1"/>
</dbReference>
<keyword evidence="4" id="KW-0677">Repeat</keyword>
<dbReference type="InterPro" id="IPR011989">
    <property type="entry name" value="ARM-like"/>
</dbReference>
<name>A0A2N5TTS8_9BASI</name>
<keyword evidence="3" id="KW-0963">Cytoplasm</keyword>
<evidence type="ECO:0000313" key="7">
    <source>
        <dbReference type="Proteomes" id="UP000235392"/>
    </source>
</evidence>
<comment type="subcellular location">
    <subcellularLocation>
        <location evidence="1">Cytoplasm</location>
    </subcellularLocation>
</comment>